<dbReference type="InterPro" id="IPR036844">
    <property type="entry name" value="Hint_dom_sf"/>
</dbReference>
<dbReference type="EMBL" id="LAZR01022484">
    <property type="protein sequence ID" value="KKL81707.1"/>
    <property type="molecule type" value="Genomic_DNA"/>
</dbReference>
<evidence type="ECO:0000259" key="1">
    <source>
        <dbReference type="PROSITE" id="PS50819"/>
    </source>
</evidence>
<protein>
    <recommendedName>
        <fullName evidence="1">DOD-type homing endonuclease domain-containing protein</fullName>
    </recommendedName>
</protein>
<proteinExistence type="predicted"/>
<dbReference type="GO" id="GO:0004519">
    <property type="term" value="F:endonuclease activity"/>
    <property type="evidence" value="ECO:0007669"/>
    <property type="project" value="InterPro"/>
</dbReference>
<dbReference type="SUPFAM" id="SSF51294">
    <property type="entry name" value="Hedgehog/intein (Hint) domain"/>
    <property type="match status" value="1"/>
</dbReference>
<dbReference type="InterPro" id="IPR027434">
    <property type="entry name" value="Homing_endonucl"/>
</dbReference>
<organism evidence="2">
    <name type="scientific">marine sediment metagenome</name>
    <dbReference type="NCBI Taxonomy" id="412755"/>
    <lineage>
        <taxon>unclassified sequences</taxon>
        <taxon>metagenomes</taxon>
        <taxon>ecological metagenomes</taxon>
    </lineage>
</organism>
<feature type="domain" description="DOD-type homing endonuclease" evidence="1">
    <location>
        <begin position="181"/>
        <end position="316"/>
    </location>
</feature>
<dbReference type="PRINTS" id="PR00379">
    <property type="entry name" value="INTEIN"/>
</dbReference>
<comment type="caution">
    <text evidence="2">The sequence shown here is derived from an EMBL/GenBank/DDBJ whole genome shotgun (WGS) entry which is preliminary data.</text>
</comment>
<dbReference type="Gene3D" id="3.10.28.10">
    <property type="entry name" value="Homing endonucleases"/>
    <property type="match status" value="1"/>
</dbReference>
<dbReference type="GO" id="GO:0016539">
    <property type="term" value="P:intein-mediated protein splicing"/>
    <property type="evidence" value="ECO:0007669"/>
    <property type="project" value="InterPro"/>
</dbReference>
<dbReference type="AlphaFoldDB" id="A0A0F9I2X1"/>
<evidence type="ECO:0000313" key="2">
    <source>
        <dbReference type="EMBL" id="KKL81707.1"/>
    </source>
</evidence>
<feature type="non-terminal residue" evidence="2">
    <location>
        <position position="663"/>
    </location>
</feature>
<dbReference type="PROSITE" id="PS50819">
    <property type="entry name" value="INTEIN_ENDONUCLEASE"/>
    <property type="match status" value="1"/>
</dbReference>
<dbReference type="Gene3D" id="2.170.16.10">
    <property type="entry name" value="Hedgehog/Intein (Hint) domain"/>
    <property type="match status" value="1"/>
</dbReference>
<name>A0A0F9I2X1_9ZZZZ</name>
<dbReference type="InterPro" id="IPR004042">
    <property type="entry name" value="Intein_endonuc_central"/>
</dbReference>
<accession>A0A0F9I2X1</accession>
<gene>
    <name evidence="2" type="ORF">LCGC14_1992070</name>
</gene>
<reference evidence="2" key="1">
    <citation type="journal article" date="2015" name="Nature">
        <title>Complex archaea that bridge the gap between prokaryotes and eukaryotes.</title>
        <authorList>
            <person name="Spang A."/>
            <person name="Saw J.H."/>
            <person name="Jorgensen S.L."/>
            <person name="Zaremba-Niedzwiedzka K."/>
            <person name="Martijn J."/>
            <person name="Lind A.E."/>
            <person name="van Eijk R."/>
            <person name="Schleper C."/>
            <person name="Guy L."/>
            <person name="Ettema T.J."/>
        </authorList>
    </citation>
    <scope>NUCLEOTIDE SEQUENCE</scope>
</reference>
<dbReference type="InterPro" id="IPR006142">
    <property type="entry name" value="INTEIN"/>
</dbReference>
<sequence length="663" mass="75960">MADTVKYGKGRRDFLNQFLRFEIDRALGARTTVEKSWRGHLVQYRAHPEEGISHFPFEGPLSRDTQILTRGGWKRIDTIAIGELVLTRRDGDGALEWKPVKALPRVFADKLYHFKSRSIDLQVTAGHTMICEMQDYRGETVRMKAHELWEKTGYYLPQHGAWQGKEPKKLFGLDAGDVCELIGWYLSEGYTGKYNITICQSAIANPEKYWRIEQLFNRLGFPFTRSGDTQLSIARRHVPTELFTLLAAERGAKRKRVPDLVFDLSSKLIDRCLSSMMAGDGNIFELGGTHLPKANYYTVSKRLADDVQTLLALTGLHGRIRSRVRVSAGGVIGERQIESSCRQYEVTVCTAPGAKYDRAFHEIIDYNDVAFCVTVDNHAIYARRKGKATWTGNSSKVTVPVMANNVDPIWARYMANIHGAENVWTMRALSEKWVNAAKPLQDFTQWLDVNQLHMWDVNMRAFQDMIKLGTAVYKTGWKFEQRRTWGYDDQLNRVRRTEMINRPVVDHVHIVNFLVPPEARDTDPDVQHGAIWVAERLRPRPPVLRAMARGQEPFLPNFIPEAVETVMRWVENSLTDEESQRNVNDRIGDELSGAFFESREIELWEVHIRFDTTGDGIEEDIIVTYHKPTATILRSVYDWLPGGRPYSVIRYLRGDGFYGIGVG</sequence>